<dbReference type="AlphaFoldDB" id="A0A248JRC9"/>
<feature type="transmembrane region" description="Helical" evidence="1">
    <location>
        <begin position="290"/>
        <end position="311"/>
    </location>
</feature>
<keyword evidence="1" id="KW-1133">Transmembrane helix</keyword>
<evidence type="ECO:0000313" key="3">
    <source>
        <dbReference type="Proteomes" id="UP000197153"/>
    </source>
</evidence>
<gene>
    <name evidence="2" type="ORF">Y958_10220</name>
</gene>
<dbReference type="RefSeq" id="WP_088871899.1">
    <property type="nucleotide sequence ID" value="NZ_CP022110.1"/>
</dbReference>
<feature type="transmembrane region" description="Helical" evidence="1">
    <location>
        <begin position="104"/>
        <end position="125"/>
    </location>
</feature>
<evidence type="ECO:0008006" key="4">
    <source>
        <dbReference type="Google" id="ProtNLM"/>
    </source>
</evidence>
<dbReference type="KEGG" id="nao:Y958_10220"/>
<keyword evidence="1" id="KW-0812">Transmembrane</keyword>
<proteinExistence type="predicted"/>
<dbReference type="EMBL" id="CP022110">
    <property type="protein sequence ID" value="ASG21159.1"/>
    <property type="molecule type" value="Genomic_DNA"/>
</dbReference>
<protein>
    <recommendedName>
        <fullName evidence="4">DUF898 domain-containing protein</fullName>
    </recommendedName>
</protein>
<name>A0A248JRC9_9PROT</name>
<organism evidence="2 3">
    <name type="scientific">Nitrospirillum viridazoti CBAmc</name>
    <dbReference type="NCBI Taxonomy" id="1441467"/>
    <lineage>
        <taxon>Bacteria</taxon>
        <taxon>Pseudomonadati</taxon>
        <taxon>Pseudomonadota</taxon>
        <taxon>Alphaproteobacteria</taxon>
        <taxon>Rhodospirillales</taxon>
        <taxon>Azospirillaceae</taxon>
        <taxon>Nitrospirillum</taxon>
        <taxon>Nitrospirillum viridazoti</taxon>
    </lineage>
</organism>
<feature type="transmembrane region" description="Helical" evidence="1">
    <location>
        <begin position="146"/>
        <end position="173"/>
    </location>
</feature>
<dbReference type="Pfam" id="PF05987">
    <property type="entry name" value="DUF898"/>
    <property type="match status" value="1"/>
</dbReference>
<feature type="transmembrane region" description="Helical" evidence="1">
    <location>
        <begin position="201"/>
        <end position="224"/>
    </location>
</feature>
<feature type="transmembrane region" description="Helical" evidence="1">
    <location>
        <begin position="245"/>
        <end position="266"/>
    </location>
</feature>
<feature type="transmembrane region" description="Helical" evidence="1">
    <location>
        <begin position="32"/>
        <end position="52"/>
    </location>
</feature>
<dbReference type="InterPro" id="IPR010295">
    <property type="entry name" value="DUF898"/>
</dbReference>
<feature type="transmembrane region" description="Helical" evidence="1">
    <location>
        <begin position="79"/>
        <end position="98"/>
    </location>
</feature>
<sequence>MPDSVDVSNAADSPAHGGSHAFRFHGTGREYFPIWIVNLLLTIVTLGIYSPWAKVRSQRYFHEATELAGARFGYHARPLSILIGRIIVLVLFVPYAILAKIQSPYALVYVPVLLVAGPWIIVKALRFRLRVTSYRGVRFSFSHEAGVMAGAYINFLGLPILGGITLGLLYPYVLHQQYRWMVDNSRYGATPLRMAPAVGRFYLLGLILAAALLAFAAAAFAMLYPLMDAVANHRPAPASAQMAPFLMLVLYAGLLLVTLLVALWLAKTVVQRLSLADVTLSAGWQLGPVLWLYVSNGLLLLFTLGFAYPWVRCRTARYVLEHLTVHAPTGLDSFVAGAQSDAGAFGDQAAAFFDIDVGIGF</sequence>
<evidence type="ECO:0000313" key="2">
    <source>
        <dbReference type="EMBL" id="ASG21159.1"/>
    </source>
</evidence>
<keyword evidence="1" id="KW-0472">Membrane</keyword>
<evidence type="ECO:0000256" key="1">
    <source>
        <dbReference type="SAM" id="Phobius"/>
    </source>
</evidence>
<dbReference type="Proteomes" id="UP000197153">
    <property type="component" value="Chromosome 1"/>
</dbReference>
<reference evidence="2 3" key="1">
    <citation type="submission" date="2017-06" db="EMBL/GenBank/DDBJ databases">
        <title>Complete genome sequence of Nitrospirillum amazonense strain CBAmC, an endophytic nitrogen-fixing and plant growth-promoting bacterium, isolated from sugarcane.</title>
        <authorList>
            <person name="Schwab S."/>
            <person name="dos Santos Teixeira K.R."/>
            <person name="Simoes Araujo J.L."/>
            <person name="Soares Vidal M."/>
            <person name="Borges de Freitas H.R."/>
            <person name="Rivello Crivelaro A.L."/>
            <person name="Bueno de Camargo Nunes A."/>
            <person name="dos Santos C.M."/>
            <person name="Palmeira da Silva Rosa D."/>
            <person name="da Silva Padilha D."/>
            <person name="da Silva E."/>
            <person name="Araujo Terra L."/>
            <person name="Soares Mendes V."/>
            <person name="Farinelli L."/>
            <person name="Magalhaes Cruz L."/>
            <person name="Baldani J.I."/>
        </authorList>
    </citation>
    <scope>NUCLEOTIDE SEQUENCE [LARGE SCALE GENOMIC DNA]</scope>
    <source>
        <strain evidence="2 3">CBAmC</strain>
    </source>
</reference>
<accession>A0A248JRC9</accession>
<keyword evidence="3" id="KW-1185">Reference proteome</keyword>